<name>A0A9Q8V7S0_9HYPO</name>
<dbReference type="GeneID" id="72064434"/>
<keyword evidence="2" id="KW-1185">Reference proteome</keyword>
<dbReference type="KEGG" id="ptkz:JDV02_002473"/>
<proteinExistence type="predicted"/>
<evidence type="ECO:0000313" key="1">
    <source>
        <dbReference type="EMBL" id="UNI15993.1"/>
    </source>
</evidence>
<dbReference type="AlphaFoldDB" id="A0A9Q8V7S0"/>
<dbReference type="SUPFAM" id="SSF51905">
    <property type="entry name" value="FAD/NAD(P)-binding domain"/>
    <property type="match status" value="1"/>
</dbReference>
<dbReference type="InterPro" id="IPR036188">
    <property type="entry name" value="FAD/NAD-bd_sf"/>
</dbReference>
<protein>
    <submittedName>
        <fullName evidence="1">Uncharacterized protein</fullName>
    </submittedName>
</protein>
<dbReference type="EMBL" id="CP086355">
    <property type="protein sequence ID" value="UNI15993.1"/>
    <property type="molecule type" value="Genomic_DNA"/>
</dbReference>
<reference evidence="1" key="1">
    <citation type="submission" date="2021-11" db="EMBL/GenBank/DDBJ databases">
        <title>Purpureocillium_takamizusanense_genome.</title>
        <authorList>
            <person name="Nguyen N.-H."/>
        </authorList>
    </citation>
    <scope>NUCLEOTIDE SEQUENCE</scope>
    <source>
        <strain evidence="1">PT3</strain>
    </source>
</reference>
<accession>A0A9Q8V7S0</accession>
<evidence type="ECO:0000313" key="2">
    <source>
        <dbReference type="Proteomes" id="UP000829364"/>
    </source>
</evidence>
<dbReference type="Proteomes" id="UP000829364">
    <property type="component" value="Chromosome 2"/>
</dbReference>
<sequence>MWEDSDWVYASYVDASGDLRTVRGKFLVGADGKTGFTRKQYLEPRGVTLEREASAPYDKVWVALNWRISFPTPETHPEFPLWDKGFTPEQVYDEFFPKNFRFLCNPTRPAVCGRFGLESDRLWRFEFVVLQGEDPTEMASQASIIKVVHPYITHPGSRYGIPQKEVVFPLDSVNHAAGQELVEYHELFRGWYSERKQQLEQSLRATVENGDYVTESSAVKIMIRDWYLWAIQLIPSWKHWLHLGHRREGMTSYKWVDGKDMAFVPALGGGVNFPQVYAKRIVDKETRDEPVHFTDDLIFAPDKVGMFQLVILLNKIDDQDQILCRGELERLREMSGGHLREDEVTVFLNSTQSGLGGAIAGTVYRLATADEFAQDPVLCANRPYPTGYDAFRMAREVGSRKFVVLRPDRFVFAATNTAVELHAVARMLREFAETGTLR</sequence>
<organism evidence="1 2">
    <name type="scientific">Purpureocillium takamizusanense</name>
    <dbReference type="NCBI Taxonomy" id="2060973"/>
    <lineage>
        <taxon>Eukaryota</taxon>
        <taxon>Fungi</taxon>
        <taxon>Dikarya</taxon>
        <taxon>Ascomycota</taxon>
        <taxon>Pezizomycotina</taxon>
        <taxon>Sordariomycetes</taxon>
        <taxon>Hypocreomycetidae</taxon>
        <taxon>Hypocreales</taxon>
        <taxon>Ophiocordycipitaceae</taxon>
        <taxon>Purpureocillium</taxon>
    </lineage>
</organism>
<gene>
    <name evidence="1" type="ORF">JDV02_002473</name>
</gene>
<dbReference type="RefSeq" id="XP_047839474.1">
    <property type="nucleotide sequence ID" value="XM_047983503.1"/>
</dbReference>
<dbReference type="OrthoDB" id="2096480at2759"/>